<dbReference type="STRING" id="1618481.US54_C0030G0005"/>
<dbReference type="AlphaFoldDB" id="A0A0G0H304"/>
<evidence type="ECO:0000313" key="3">
    <source>
        <dbReference type="Proteomes" id="UP000034471"/>
    </source>
</evidence>
<organism evidence="2 3">
    <name type="scientific">Candidatus Roizmanbacteria bacterium GW2011_GWA2_37_7</name>
    <dbReference type="NCBI Taxonomy" id="1618481"/>
    <lineage>
        <taxon>Bacteria</taxon>
        <taxon>Candidatus Roizmaniibacteriota</taxon>
    </lineage>
</organism>
<evidence type="ECO:0000313" key="2">
    <source>
        <dbReference type="EMBL" id="KKQ37598.1"/>
    </source>
</evidence>
<evidence type="ECO:0000256" key="1">
    <source>
        <dbReference type="SAM" id="MobiDB-lite"/>
    </source>
</evidence>
<name>A0A0G0H304_9BACT</name>
<reference evidence="2 3" key="1">
    <citation type="journal article" date="2015" name="Nature">
        <title>rRNA introns, odd ribosomes, and small enigmatic genomes across a large radiation of phyla.</title>
        <authorList>
            <person name="Brown C.T."/>
            <person name="Hug L.A."/>
            <person name="Thomas B.C."/>
            <person name="Sharon I."/>
            <person name="Castelle C.J."/>
            <person name="Singh A."/>
            <person name="Wilkins M.J."/>
            <person name="Williams K.H."/>
            <person name="Banfield J.F."/>
        </authorList>
    </citation>
    <scope>NUCLEOTIDE SEQUENCE [LARGE SCALE GENOMIC DNA]</scope>
</reference>
<accession>A0A0G0H304</accession>
<comment type="caution">
    <text evidence="2">The sequence shown here is derived from an EMBL/GenBank/DDBJ whole genome shotgun (WGS) entry which is preliminary data.</text>
</comment>
<proteinExistence type="predicted"/>
<sequence length="244" mass="28322">MAKARMLHTKISVSVQVNRLSLPARLLFSWLIPHADDEGRLNGDPEFIKARVVPMTKWSFKKIREYLEEIKNQRLIYYWQENDEWFIEFIKWNDHQTIRKNRFKPSSLPSYSKENDSQMATKCQPINNQKTPQSNISESNLKEVNKSEVNESNVADKSSYKGNGDMVNPRTFKPSSEGEVAALEAWKRLEPTNPLAFKITYLNALGKGLPVNMFYQFSSEIRQDNTIRNPGAIFNKKVETYLTP</sequence>
<dbReference type="Proteomes" id="UP000034471">
    <property type="component" value="Unassembled WGS sequence"/>
</dbReference>
<feature type="region of interest" description="Disordered" evidence="1">
    <location>
        <begin position="125"/>
        <end position="173"/>
    </location>
</feature>
<feature type="compositionally biased region" description="Polar residues" evidence="1">
    <location>
        <begin position="125"/>
        <end position="139"/>
    </location>
</feature>
<feature type="compositionally biased region" description="Basic and acidic residues" evidence="1">
    <location>
        <begin position="140"/>
        <end position="149"/>
    </location>
</feature>
<dbReference type="EMBL" id="LBTJ01000030">
    <property type="protein sequence ID" value="KKQ37598.1"/>
    <property type="molecule type" value="Genomic_DNA"/>
</dbReference>
<protein>
    <submittedName>
        <fullName evidence="2">Uncharacterized protein</fullName>
    </submittedName>
</protein>
<gene>
    <name evidence="2" type="ORF">US54_C0030G0005</name>
</gene>